<feature type="domain" description="Transglycosylase SLT" evidence="6">
    <location>
        <begin position="491"/>
        <end position="592"/>
    </location>
</feature>
<feature type="chain" id="PRO_5013146239" description="Transglycosylase SLT domain-containing protein" evidence="5">
    <location>
        <begin position="24"/>
        <end position="683"/>
    </location>
</feature>
<dbReference type="GO" id="GO:0042597">
    <property type="term" value="C:periplasmic space"/>
    <property type="evidence" value="ECO:0007669"/>
    <property type="project" value="InterPro"/>
</dbReference>
<comment type="caution">
    <text evidence="7">The sequence shown here is derived from an EMBL/GenBank/DDBJ whole genome shotgun (WGS) entry which is preliminary data.</text>
</comment>
<protein>
    <recommendedName>
        <fullName evidence="6">Transglycosylase SLT domain-containing protein</fullName>
    </recommendedName>
</protein>
<dbReference type="Pfam" id="PF01464">
    <property type="entry name" value="SLT"/>
    <property type="match status" value="1"/>
</dbReference>
<keyword evidence="8" id="KW-1185">Reference proteome</keyword>
<dbReference type="InterPro" id="IPR008258">
    <property type="entry name" value="Transglycosylase_SLT_dom_1"/>
</dbReference>
<feature type="signal peptide" evidence="5">
    <location>
        <begin position="1"/>
        <end position="23"/>
    </location>
</feature>
<evidence type="ECO:0000313" key="8">
    <source>
        <dbReference type="Proteomes" id="UP000194664"/>
    </source>
</evidence>
<dbReference type="InterPro" id="IPR023346">
    <property type="entry name" value="Lysozyme-like_dom_sf"/>
</dbReference>
<dbReference type="AlphaFoldDB" id="A0A251WYP7"/>
<dbReference type="Proteomes" id="UP000194664">
    <property type="component" value="Unassembled WGS sequence"/>
</dbReference>
<dbReference type="EMBL" id="MSPP01000002">
    <property type="protein sequence ID" value="OUD09492.1"/>
    <property type="molecule type" value="Genomic_DNA"/>
</dbReference>
<organism evidence="7 8">
    <name type="scientific">Marivivens niveibacter</name>
    <dbReference type="NCBI Taxonomy" id="1930667"/>
    <lineage>
        <taxon>Bacteria</taxon>
        <taxon>Pseudomonadati</taxon>
        <taxon>Pseudomonadota</taxon>
        <taxon>Alphaproteobacteria</taxon>
        <taxon>Rhodobacterales</taxon>
        <taxon>Paracoccaceae</taxon>
        <taxon>Marivivens group</taxon>
        <taxon>Marivivens</taxon>
    </lineage>
</organism>
<sequence length="683" mass="75864">MAFLRCKLMVFGLIGALASPMNAQDAALSNAFEAGRAGEWDSAYGLVGLDLLAHDLITWTRLREGEGTFGDYIAFTAEHSDWPGIDRLRARGEESITDETDPSYVVAWFADNEPETGTGGLRLAQALRALGQNEQARAVIQNIWEKYGLTEEETAAIIAEFGPDLTAHHAIRAENMLWRSRADDVEWILEYLHDDDRAVAEARIALIRRSNDWGAKLSAVPATRRDDVGLAYDRMNFLSNRGDYTDAIAILLTHTDSAESLSQPFRWSGWRRNLARWDMRQGRYYRAYQLASMHFLTPENGEPYADLEWLSGYIALRFLDQPAVARIHFNRLKDAVDGPISSGRAGYWLGRTYDALGDAPSAQAAYAEAAAHQTAFYGLLAAEKLGQSLDPSLIRSELFDPYDASPVSSNEWARSGFELLDAGERGSAVLFFAALGRTLDRAELGTVGLELRRRNEPFFMLLLGKSAAARGMIIPDLYFPLHDLHRMDLPVDPELALSIARRESEFNPVVGSAVGALGLMQIMPATAEEVAGELDLPYSRARLTADWEYNATLGAKYLWNLQDRFGPSPVMIAAGYNAGPSRPARWIDERGDPRTGDADVIDWIEMIPFSETRNYVQRVTESILIYNARLNGTVSGPIEFSDLLRGVKPLVRPAVRPWDDTVEPSMSTSPYAPVNAPRPLARP</sequence>
<dbReference type="CDD" id="cd13401">
    <property type="entry name" value="Slt70-like"/>
    <property type="match status" value="1"/>
</dbReference>
<evidence type="ECO:0000256" key="1">
    <source>
        <dbReference type="ARBA" id="ARBA00007734"/>
    </source>
</evidence>
<evidence type="ECO:0000256" key="5">
    <source>
        <dbReference type="SAM" id="SignalP"/>
    </source>
</evidence>
<dbReference type="InterPro" id="IPR008939">
    <property type="entry name" value="Lytic_TGlycosylase_superhlx_U"/>
</dbReference>
<dbReference type="SUPFAM" id="SSF48435">
    <property type="entry name" value="Bacterial muramidases"/>
    <property type="match status" value="1"/>
</dbReference>
<dbReference type="GO" id="GO:0000270">
    <property type="term" value="P:peptidoglycan metabolic process"/>
    <property type="evidence" value="ECO:0007669"/>
    <property type="project" value="InterPro"/>
</dbReference>
<dbReference type="InterPro" id="IPR000189">
    <property type="entry name" value="Transglyc_AS"/>
</dbReference>
<dbReference type="Gene3D" id="1.10.530.10">
    <property type="match status" value="1"/>
</dbReference>
<dbReference type="SUPFAM" id="SSF53955">
    <property type="entry name" value="Lysozyme-like"/>
    <property type="match status" value="1"/>
</dbReference>
<proteinExistence type="inferred from homology"/>
<dbReference type="PROSITE" id="PS00922">
    <property type="entry name" value="TRANSGLYCOSYLASE"/>
    <property type="match status" value="1"/>
</dbReference>
<name>A0A251WYP7_9RHOB</name>
<keyword evidence="3 5" id="KW-0732">Signal</keyword>
<feature type="region of interest" description="Disordered" evidence="4">
    <location>
        <begin position="658"/>
        <end position="683"/>
    </location>
</feature>
<reference evidence="7 8" key="1">
    <citation type="submission" date="2016-12" db="EMBL/GenBank/DDBJ databases">
        <title>The draft genome sequence of HSLHS2.</title>
        <authorList>
            <person name="Hu D."/>
            <person name="Wang L."/>
            <person name="Shao Z."/>
        </authorList>
    </citation>
    <scope>NUCLEOTIDE SEQUENCE [LARGE SCALE GENOMIC DNA]</scope>
    <source>
        <strain evidence="7">MCCC 1A06712</strain>
    </source>
</reference>
<comment type="similarity">
    <text evidence="1">Belongs to the transglycosylase Slt family.</text>
</comment>
<dbReference type="GO" id="GO:0016020">
    <property type="term" value="C:membrane"/>
    <property type="evidence" value="ECO:0007669"/>
    <property type="project" value="InterPro"/>
</dbReference>
<evidence type="ECO:0000313" key="7">
    <source>
        <dbReference type="EMBL" id="OUD09492.1"/>
    </source>
</evidence>
<dbReference type="RefSeq" id="WP_086450839.1">
    <property type="nucleotide sequence ID" value="NZ_MSPP01000002.1"/>
</dbReference>
<evidence type="ECO:0000259" key="6">
    <source>
        <dbReference type="Pfam" id="PF01464"/>
    </source>
</evidence>
<dbReference type="OrthoDB" id="9815002at2"/>
<accession>A0A251WYP7</accession>
<evidence type="ECO:0000256" key="3">
    <source>
        <dbReference type="ARBA" id="ARBA00022729"/>
    </source>
</evidence>
<dbReference type="GO" id="GO:0004553">
    <property type="term" value="F:hydrolase activity, hydrolyzing O-glycosyl compounds"/>
    <property type="evidence" value="ECO:0007669"/>
    <property type="project" value="InterPro"/>
</dbReference>
<dbReference type="GO" id="GO:0008933">
    <property type="term" value="F:peptidoglycan lytic transglycosylase activity"/>
    <property type="evidence" value="ECO:0007669"/>
    <property type="project" value="InterPro"/>
</dbReference>
<evidence type="ECO:0000256" key="2">
    <source>
        <dbReference type="ARBA" id="ARBA00009387"/>
    </source>
</evidence>
<dbReference type="PANTHER" id="PTHR37423">
    <property type="entry name" value="SOLUBLE LYTIC MUREIN TRANSGLYCOSYLASE-RELATED"/>
    <property type="match status" value="1"/>
</dbReference>
<dbReference type="PANTHER" id="PTHR37423:SF2">
    <property type="entry name" value="MEMBRANE-BOUND LYTIC MUREIN TRANSGLYCOSYLASE C"/>
    <property type="match status" value="1"/>
</dbReference>
<comment type="similarity">
    <text evidence="2">Belongs to the virb1 family.</text>
</comment>
<dbReference type="Gene3D" id="1.25.20.10">
    <property type="entry name" value="Bacterial muramidases"/>
    <property type="match status" value="1"/>
</dbReference>
<evidence type="ECO:0000256" key="4">
    <source>
        <dbReference type="SAM" id="MobiDB-lite"/>
    </source>
</evidence>
<gene>
    <name evidence="7" type="ORF">BVC71_06480</name>
</gene>